<reference evidence="2" key="1">
    <citation type="submission" date="2016-03" db="EMBL/GenBank/DDBJ databases">
        <authorList>
            <person name="Loux Valentin"/>
        </authorList>
    </citation>
    <scope>NUCLEOTIDE SEQUENCE [LARGE SCALE GENOMIC DNA]</scope>
    <source>
        <strain evidence="2">C1</strain>
    </source>
</reference>
<dbReference type="EMBL" id="FLLR01000009">
    <property type="protein sequence ID" value="SBO14026.1"/>
    <property type="molecule type" value="Genomic_DNA"/>
</dbReference>
<dbReference type="AlphaFoldDB" id="A0AA45USH0"/>
<evidence type="ECO:0000313" key="2">
    <source>
        <dbReference type="Proteomes" id="UP000078419"/>
    </source>
</evidence>
<proteinExistence type="predicted"/>
<organism evidence="1 2">
    <name type="scientific">Anaplasma phagocytophilum</name>
    <name type="common">Ehrlichia phagocytophila</name>
    <dbReference type="NCBI Taxonomy" id="948"/>
    <lineage>
        <taxon>Bacteria</taxon>
        <taxon>Pseudomonadati</taxon>
        <taxon>Pseudomonadota</taxon>
        <taxon>Alphaproteobacteria</taxon>
        <taxon>Rickettsiales</taxon>
        <taxon>Anaplasmataceae</taxon>
        <taxon>Anaplasma</taxon>
        <taxon>phagocytophilum group</taxon>
    </lineage>
</organism>
<comment type="caution">
    <text evidence="1">The sequence shown here is derived from an EMBL/GenBank/DDBJ whole genome shotgun (WGS) entry which is preliminary data.</text>
</comment>
<sequence>MHSFFCNEHPKCNVSQLKILEVFSHINVQLAILRDKPSISVPCIQYIVYKVVAPLSKNYCIVISKYRTHLKDALQFEKQVPTICVFTVANDVLCVFPIFISKGIRL</sequence>
<evidence type="ECO:0000313" key="1">
    <source>
        <dbReference type="EMBL" id="SBO14026.1"/>
    </source>
</evidence>
<name>A0AA45USH0_ANAPH</name>
<protein>
    <submittedName>
        <fullName evidence="1">Uncharacterized protein</fullName>
    </submittedName>
</protein>
<gene>
    <name evidence="1" type="ORF">ANAPC1_00368</name>
</gene>
<dbReference type="Proteomes" id="UP000078419">
    <property type="component" value="Unassembled WGS sequence"/>
</dbReference>
<accession>A0AA45USH0</accession>